<dbReference type="Proteomes" id="UP000286581">
    <property type="component" value="Unassembled WGS sequence"/>
</dbReference>
<proteinExistence type="predicted"/>
<reference evidence="1 2" key="1">
    <citation type="submission" date="2018-08" db="EMBL/GenBank/DDBJ databases">
        <title>A genome reference for cultivated species of the human gut microbiota.</title>
        <authorList>
            <person name="Zou Y."/>
            <person name="Xue W."/>
            <person name="Luo G."/>
        </authorList>
    </citation>
    <scope>NUCLEOTIDE SEQUENCE [LARGE SCALE GENOMIC DNA]</scope>
    <source>
        <strain evidence="1 2">AF12-8</strain>
    </source>
</reference>
<name>A0A413BCQ3_9FIRM</name>
<gene>
    <name evidence="1" type="ORF">DWV78_14285</name>
</gene>
<dbReference type="EMBL" id="QSAE01000070">
    <property type="protein sequence ID" value="RGW37162.1"/>
    <property type="molecule type" value="Genomic_DNA"/>
</dbReference>
<protein>
    <recommendedName>
        <fullName evidence="3">Zinc ribbon domain-containing protein</fullName>
    </recommendedName>
</protein>
<evidence type="ECO:0000313" key="1">
    <source>
        <dbReference type="EMBL" id="RGW37162.1"/>
    </source>
</evidence>
<evidence type="ECO:0008006" key="3">
    <source>
        <dbReference type="Google" id="ProtNLM"/>
    </source>
</evidence>
<accession>A0A413BCQ3</accession>
<dbReference type="AlphaFoldDB" id="A0A413BCQ3"/>
<comment type="caution">
    <text evidence="1">The sequence shown here is derived from an EMBL/GenBank/DDBJ whole genome shotgun (WGS) entry which is preliminary data.</text>
</comment>
<organism evidence="1 2">
    <name type="scientific">Agathobacter rectalis</name>
    <dbReference type="NCBI Taxonomy" id="39491"/>
    <lineage>
        <taxon>Bacteria</taxon>
        <taxon>Bacillati</taxon>
        <taxon>Bacillota</taxon>
        <taxon>Clostridia</taxon>
        <taxon>Lachnospirales</taxon>
        <taxon>Lachnospiraceae</taxon>
        <taxon>Agathobacter</taxon>
    </lineage>
</organism>
<evidence type="ECO:0000313" key="2">
    <source>
        <dbReference type="Proteomes" id="UP000286581"/>
    </source>
</evidence>
<sequence length="121" mass="13804">MTYDEIIEQLEITKSKIKEIARNEYGGESWNDDLDALTEAADIVADYSKVTAQASEMSQKYEQPAMAVRRAAGLYTCPLCGKRTQVGHTHCHWCGKKLSWDREAYADRDYPHMSTKGGRRR</sequence>